<feature type="domain" description="Sushi" evidence="6">
    <location>
        <begin position="841"/>
        <end position="900"/>
    </location>
</feature>
<proteinExistence type="predicted"/>
<feature type="domain" description="Sushi" evidence="6">
    <location>
        <begin position="137"/>
        <end position="213"/>
    </location>
</feature>
<dbReference type="PANTHER" id="PTHR19325:SF575">
    <property type="entry name" value="LOCOMOTION-RELATED PROTEIN HIKARU GENKI"/>
    <property type="match status" value="1"/>
</dbReference>
<evidence type="ECO:0000256" key="1">
    <source>
        <dbReference type="ARBA" id="ARBA00022659"/>
    </source>
</evidence>
<dbReference type="InterPro" id="IPR050350">
    <property type="entry name" value="Compl-Cell_Adhes-Reg"/>
</dbReference>
<keyword evidence="4" id="KW-0325">Glycoprotein</keyword>
<feature type="domain" description="Sushi" evidence="6">
    <location>
        <begin position="1020"/>
        <end position="1078"/>
    </location>
</feature>
<feature type="disulfide bond" evidence="5">
    <location>
        <begin position="990"/>
        <end position="1017"/>
    </location>
</feature>
<sequence>MCVPVRNIATHVCIPLMSVFCRDDPPKVPYSEHQSDGISSVLYACADGYFRSGNSYTSTCDHDTRTWSPVDLNCAHVDCLTPPILHGAVSIGGKTIVNSEITYSCLAGAVSSPDQIKITCEGSTGQWSPLQGSCTVVTCGQPAAVDKMRVELSPRPANTAHPGLNAQELQTAFGAQAVYTCISGYIPLEGASYISQCQADGGWSSTSHFLCSPLDCGAPPHVANSVSAISHTATTFGHNVTVECLRGFSPQDGLTFTCDGSGSWVGTAEMCEPVDCGSPPPLESAQVNYTETGFTAMAYYECIQPAVTEREDNSTATCQANGQWTRVAMTCLPVPCGHAPAVNNTDVTYNSFDRGIFLAQYTCQPGYIFATASNTQLCYDVSGTWSTNHIRCVNVMCGSAPNVSHATVTESGRDVLSQASYSCDPGYVLTSDVSTMTCGLDGSWSPEDIICEPSPCDMPSLPTGAILDVLADTFSSGEKISFSCPDDYVMVPSSSAALQNSSRTMTCVNGNWTILKDQDLDVLCIHCNLPEDKPNATWEIQTESPIKVKYSCEFGFSIAAGHTGILECHEDSGVWEDGPGVSCELLDCGEPIPVGNGTFTATGTKYKDKATYSCSIGYKIVAGDTERSCTEGGTWSGTQLECEIWNCDSPPELAESKTYFTSLALNSSAVYTCNPGFAFLKNVTGAPAMNLTVTCNSERQWESQGVLVEVFECEQMRCPQPPNIANAVLNSGNVDMFIVNSTATYKCLEGYKRIGSQPLLVCTHDAEWSLSLFECLKIDCGKPPPVANARVTTENGTGEGAVAVYTCESGFTMTSNNNSRSCGVDNLWIKEFIECLDSNLKHCGEPPEVEFASVSVHSVQIGQVAVYDCQDGYSHAWSSTMECSHIFMSWVASPVVKCVPVDCGKPPELENAQAIYTNTTFGSIVFYRCENRLESGVQNATCSSKGTWILEAPVECLPYETQTCGSPPQVSNSVRTYLSTTVGSVANYSCDYDFYGPLFEAQCEDNGVWNLQEPYGCLPLECGPEPLVNHVESIHTSGRAYGDVAVYWCMAGFTHTGPSLKTCQANQKWSSDIVECAPENLNFCADPPRLDRATVVFTSRAVGAVAEYTCLAGYTGRAAASSCGHDGEWTEPDLVCEVTFCETPAPIGNAVIVPGGEKVPYGGSVIYVCVEGSTSSTQTPLMSTCLENSSWSPINGSCEPVVLDLSGHCNNEPHQVPNARMVFLSGTHVGAIVHFLCDIGYYPVPPDEVFFQVCFSDRMWSTKPLVCMSSLCLTETPPQIANADFIGLEYEQGVADTVAGMYKCSLGYSREGNVSPTNVTSNPVKSARCHYSLGWSIAEPIDCSPVDCGPLVPSEGIQVVPDNHLTTYGSVVELVCISPLYNPYPNSSVMCQGSGEWSIQESNITCLACNQSPEALNITNGYLVIHKEAGASFGYTGTVECETDHILFGNGTASCEANQGVPTWRTVSDDLHCVRNYWNQPEPTNNNYYFPLFVEHVITSFTACTAVTRESDTFIHLFLEGFSDNQFFIITKVESYYNPDRLMLFTRNSEKSTLSRKVNRDQALLAVGHRSALCFDLNVEQAKLRFKRNSEKLMTVDAHLIQDIVRFRVTFGGAVSSTTIFYR</sequence>
<feature type="domain" description="Sushi" evidence="6">
    <location>
        <begin position="586"/>
        <end position="644"/>
    </location>
</feature>
<feature type="domain" description="Sushi" evidence="6">
    <location>
        <begin position="454"/>
        <end position="526"/>
    </location>
</feature>
<feature type="domain" description="Sushi" evidence="6">
    <location>
        <begin position="214"/>
        <end position="273"/>
    </location>
</feature>
<dbReference type="Pfam" id="PF00084">
    <property type="entry name" value="Sushi"/>
    <property type="match status" value="12"/>
</dbReference>
<dbReference type="SUPFAM" id="SSF57535">
    <property type="entry name" value="Complement control module/SCR domain"/>
    <property type="match status" value="20"/>
</dbReference>
<accession>A0AAE0YZ31</accession>
<dbReference type="SMART" id="SM00032">
    <property type="entry name" value="CCP"/>
    <property type="match status" value="22"/>
</dbReference>
<dbReference type="Gene3D" id="2.20.28.230">
    <property type="match status" value="1"/>
</dbReference>
<dbReference type="InterPro" id="IPR035976">
    <property type="entry name" value="Sushi/SCR/CCP_sf"/>
</dbReference>
<feature type="domain" description="Sushi" evidence="6">
    <location>
        <begin position="77"/>
        <end position="136"/>
    </location>
</feature>
<keyword evidence="3 5" id="KW-1015">Disulfide bond</keyword>
<feature type="domain" description="Sushi" evidence="6">
    <location>
        <begin position="1139"/>
        <end position="1200"/>
    </location>
</feature>
<feature type="domain" description="Sushi" evidence="6">
    <location>
        <begin position="1341"/>
        <end position="1408"/>
    </location>
</feature>
<dbReference type="Gene3D" id="2.10.70.10">
    <property type="entry name" value="Complement Module, domain 1"/>
    <property type="match status" value="19"/>
</dbReference>
<evidence type="ECO:0000313" key="7">
    <source>
        <dbReference type="EMBL" id="KAK3759725.1"/>
    </source>
</evidence>
<keyword evidence="1 5" id="KW-0768">Sushi</keyword>
<feature type="domain" description="Sushi" evidence="6">
    <location>
        <begin position="901"/>
        <end position="958"/>
    </location>
</feature>
<keyword evidence="2" id="KW-0677">Repeat</keyword>
<evidence type="ECO:0000313" key="8">
    <source>
        <dbReference type="Proteomes" id="UP001283361"/>
    </source>
</evidence>
<feature type="domain" description="Sushi" evidence="6">
    <location>
        <begin position="329"/>
        <end position="394"/>
    </location>
</feature>
<evidence type="ECO:0000256" key="3">
    <source>
        <dbReference type="ARBA" id="ARBA00023157"/>
    </source>
</evidence>
<evidence type="ECO:0000259" key="6">
    <source>
        <dbReference type="PROSITE" id="PS50923"/>
    </source>
</evidence>
<feature type="domain" description="Sushi" evidence="6">
    <location>
        <begin position="395"/>
        <end position="453"/>
    </location>
</feature>
<organism evidence="7 8">
    <name type="scientific">Elysia crispata</name>
    <name type="common">lettuce slug</name>
    <dbReference type="NCBI Taxonomy" id="231223"/>
    <lineage>
        <taxon>Eukaryota</taxon>
        <taxon>Metazoa</taxon>
        <taxon>Spiralia</taxon>
        <taxon>Lophotrochozoa</taxon>
        <taxon>Mollusca</taxon>
        <taxon>Gastropoda</taxon>
        <taxon>Heterobranchia</taxon>
        <taxon>Euthyneura</taxon>
        <taxon>Panpulmonata</taxon>
        <taxon>Sacoglossa</taxon>
        <taxon>Placobranchoidea</taxon>
        <taxon>Plakobranchidae</taxon>
        <taxon>Elysia</taxon>
    </lineage>
</organism>
<protein>
    <recommendedName>
        <fullName evidence="6">Sushi domain-containing protein</fullName>
    </recommendedName>
</protein>
<feature type="disulfide bond" evidence="5">
    <location>
        <begin position="929"/>
        <end position="956"/>
    </location>
</feature>
<evidence type="ECO:0000256" key="2">
    <source>
        <dbReference type="ARBA" id="ARBA00022737"/>
    </source>
</evidence>
<dbReference type="Proteomes" id="UP001283361">
    <property type="component" value="Unassembled WGS sequence"/>
</dbReference>
<feature type="domain" description="Sushi" evidence="6">
    <location>
        <begin position="645"/>
        <end position="715"/>
    </location>
</feature>
<feature type="domain" description="Sushi" evidence="6">
    <location>
        <begin position="1082"/>
        <end position="1138"/>
    </location>
</feature>
<dbReference type="CDD" id="cd00033">
    <property type="entry name" value="CCP"/>
    <property type="match status" value="13"/>
</dbReference>
<comment type="caution">
    <text evidence="7">The sequence shown here is derived from an EMBL/GenBank/DDBJ whole genome shotgun (WGS) entry which is preliminary data.</text>
</comment>
<dbReference type="PANTHER" id="PTHR19325">
    <property type="entry name" value="COMPLEMENT COMPONENT-RELATED SUSHI DOMAIN-CONTAINING"/>
    <property type="match status" value="1"/>
</dbReference>
<gene>
    <name evidence="7" type="ORF">RRG08_064446</name>
</gene>
<feature type="domain" description="Sushi" evidence="6">
    <location>
        <begin position="962"/>
        <end position="1019"/>
    </location>
</feature>
<name>A0AAE0YZ31_9GAST</name>
<keyword evidence="8" id="KW-1185">Reference proteome</keyword>
<evidence type="ECO:0000256" key="5">
    <source>
        <dbReference type="PROSITE-ProRule" id="PRU00302"/>
    </source>
</evidence>
<reference evidence="7" key="1">
    <citation type="journal article" date="2023" name="G3 (Bethesda)">
        <title>A reference genome for the long-term kleptoplast-retaining sea slug Elysia crispata morphotype clarki.</title>
        <authorList>
            <person name="Eastman K.E."/>
            <person name="Pendleton A.L."/>
            <person name="Shaikh M.A."/>
            <person name="Suttiyut T."/>
            <person name="Ogas R."/>
            <person name="Tomko P."/>
            <person name="Gavelis G."/>
            <person name="Widhalm J.R."/>
            <person name="Wisecaver J.H."/>
        </authorList>
    </citation>
    <scope>NUCLEOTIDE SEQUENCE</scope>
    <source>
        <strain evidence="7">ECLA1</strain>
    </source>
</reference>
<feature type="domain" description="Sushi" evidence="6">
    <location>
        <begin position="716"/>
        <end position="777"/>
    </location>
</feature>
<dbReference type="PROSITE" id="PS50923">
    <property type="entry name" value="SUSHI"/>
    <property type="match status" value="17"/>
</dbReference>
<dbReference type="EMBL" id="JAWDGP010005078">
    <property type="protein sequence ID" value="KAK3759725.1"/>
    <property type="molecule type" value="Genomic_DNA"/>
</dbReference>
<feature type="domain" description="Sushi" evidence="6">
    <location>
        <begin position="778"/>
        <end position="837"/>
    </location>
</feature>
<comment type="caution">
    <text evidence="5">Lacks conserved residue(s) required for the propagation of feature annotation.</text>
</comment>
<feature type="disulfide bond" evidence="5">
    <location>
        <begin position="244"/>
        <end position="271"/>
    </location>
</feature>
<feature type="disulfide bond" evidence="5">
    <location>
        <begin position="1049"/>
        <end position="1076"/>
    </location>
</feature>
<dbReference type="InterPro" id="IPR000436">
    <property type="entry name" value="Sushi_SCR_CCP_dom"/>
</dbReference>
<evidence type="ECO:0000256" key="4">
    <source>
        <dbReference type="ARBA" id="ARBA00023180"/>
    </source>
</evidence>